<dbReference type="Ensembl" id="ENSAZOT00000007910.1">
    <property type="protein sequence ID" value="ENSAZOP00000007414.1"/>
    <property type="gene ID" value="ENSAZOG00000004689.1"/>
</dbReference>
<dbReference type="GO" id="GO:0005504">
    <property type="term" value="F:fatty acid binding"/>
    <property type="evidence" value="ECO:0007669"/>
    <property type="project" value="TreeGrafter"/>
</dbReference>
<dbReference type="GO" id="GO:0071949">
    <property type="term" value="F:FAD binding"/>
    <property type="evidence" value="ECO:0007669"/>
    <property type="project" value="InterPro"/>
</dbReference>
<feature type="domain" description="Acyl-coenzyme A oxidase N-terminal" evidence="2">
    <location>
        <begin position="17"/>
        <end position="134"/>
    </location>
</feature>
<dbReference type="GO" id="GO:0033540">
    <property type="term" value="P:fatty acid beta-oxidation using acyl-CoA oxidase"/>
    <property type="evidence" value="ECO:0007669"/>
    <property type="project" value="TreeGrafter"/>
</dbReference>
<protein>
    <submittedName>
        <fullName evidence="3">Acyl-CoA oxidase 1</fullName>
    </submittedName>
</protein>
<dbReference type="Proteomes" id="UP000694549">
    <property type="component" value="Unplaced"/>
</dbReference>
<evidence type="ECO:0000256" key="1">
    <source>
        <dbReference type="ARBA" id="ARBA00004846"/>
    </source>
</evidence>
<accession>A0A8B9UH82</accession>
<comment type="pathway">
    <text evidence="1">Lipid metabolism; peroxisomal fatty acid beta-oxidation.</text>
</comment>
<name>A0A8B9UH82_9AVES</name>
<keyword evidence="4" id="KW-1185">Reference proteome</keyword>
<dbReference type="PANTHER" id="PTHR10909:SF250">
    <property type="entry name" value="PEROXISOMAL ACYL-COENZYME A OXIDASE 1"/>
    <property type="match status" value="1"/>
</dbReference>
<evidence type="ECO:0000313" key="4">
    <source>
        <dbReference type="Proteomes" id="UP000694549"/>
    </source>
</evidence>
<evidence type="ECO:0000259" key="2">
    <source>
        <dbReference type="Pfam" id="PF14749"/>
    </source>
</evidence>
<organism evidence="3 4">
    <name type="scientific">Anas zonorhyncha</name>
    <name type="common">Eastern spot-billed duck</name>
    <dbReference type="NCBI Taxonomy" id="75864"/>
    <lineage>
        <taxon>Eukaryota</taxon>
        <taxon>Metazoa</taxon>
        <taxon>Chordata</taxon>
        <taxon>Craniata</taxon>
        <taxon>Vertebrata</taxon>
        <taxon>Euteleostomi</taxon>
        <taxon>Archelosauria</taxon>
        <taxon>Archosauria</taxon>
        <taxon>Dinosauria</taxon>
        <taxon>Saurischia</taxon>
        <taxon>Theropoda</taxon>
        <taxon>Coelurosauria</taxon>
        <taxon>Aves</taxon>
        <taxon>Neognathae</taxon>
        <taxon>Galloanserae</taxon>
        <taxon>Anseriformes</taxon>
        <taxon>Anatidae</taxon>
        <taxon>Anatinae</taxon>
        <taxon>Anas</taxon>
    </lineage>
</organism>
<sequence>MMNADLRRERAAATFQPELLTHILDGGAERTRRRKEIEALVINDPDFQHEDLNFLSRSQRYEQAIRKSSLMVMKLREYGIADPEEIYWFKRTCLGNFPEPFGLHFSMFQTTIQSQATDAQKKKWLPLVHGVKIVGTYAQTEMGHALFIEDGLNLWIFIWACSSPPFSPRQPQSSRIASSCLPGTWRSLAPMPRLKWAMELISGV</sequence>
<dbReference type="GO" id="GO:0003997">
    <property type="term" value="F:acyl-CoA oxidase activity"/>
    <property type="evidence" value="ECO:0007669"/>
    <property type="project" value="InterPro"/>
</dbReference>
<dbReference type="GO" id="GO:0000038">
    <property type="term" value="P:very long-chain fatty acid metabolic process"/>
    <property type="evidence" value="ECO:0007669"/>
    <property type="project" value="TreeGrafter"/>
</dbReference>
<proteinExistence type="predicted"/>
<dbReference type="InterPro" id="IPR009100">
    <property type="entry name" value="AcylCoA_DH/oxidase_NM_dom_sf"/>
</dbReference>
<dbReference type="InterPro" id="IPR012258">
    <property type="entry name" value="Acyl-CoA_oxidase"/>
</dbReference>
<dbReference type="InterPro" id="IPR029320">
    <property type="entry name" value="Acyl-CoA_ox_N"/>
</dbReference>
<reference evidence="3" key="1">
    <citation type="submission" date="2025-08" db="UniProtKB">
        <authorList>
            <consortium name="Ensembl"/>
        </authorList>
    </citation>
    <scope>IDENTIFICATION</scope>
</reference>
<dbReference type="GO" id="GO:0005777">
    <property type="term" value="C:peroxisome"/>
    <property type="evidence" value="ECO:0007669"/>
    <property type="project" value="InterPro"/>
</dbReference>
<dbReference type="Gene3D" id="1.10.540.10">
    <property type="entry name" value="Acyl-CoA dehydrogenase/oxidase, N-terminal domain"/>
    <property type="match status" value="1"/>
</dbReference>
<dbReference type="PANTHER" id="PTHR10909">
    <property type="entry name" value="ELECTRON TRANSPORT OXIDOREDUCTASE"/>
    <property type="match status" value="1"/>
</dbReference>
<dbReference type="InterPro" id="IPR037069">
    <property type="entry name" value="AcylCoA_DH/ox_N_sf"/>
</dbReference>
<dbReference type="AlphaFoldDB" id="A0A8B9UH82"/>
<dbReference type="Pfam" id="PF14749">
    <property type="entry name" value="Acyl-CoA_ox_N"/>
    <property type="match status" value="1"/>
</dbReference>
<reference evidence="3" key="2">
    <citation type="submission" date="2025-09" db="UniProtKB">
        <authorList>
            <consortium name="Ensembl"/>
        </authorList>
    </citation>
    <scope>IDENTIFICATION</scope>
</reference>
<dbReference type="GO" id="GO:0055088">
    <property type="term" value="P:lipid homeostasis"/>
    <property type="evidence" value="ECO:0007669"/>
    <property type="project" value="TreeGrafter"/>
</dbReference>
<dbReference type="SUPFAM" id="SSF56645">
    <property type="entry name" value="Acyl-CoA dehydrogenase NM domain-like"/>
    <property type="match status" value="1"/>
</dbReference>
<dbReference type="FunFam" id="1.10.540.10:FF:000006">
    <property type="entry name" value="Acyl-coenzyme A oxidase"/>
    <property type="match status" value="1"/>
</dbReference>
<evidence type="ECO:0000313" key="3">
    <source>
        <dbReference type="Ensembl" id="ENSAZOP00000007414.1"/>
    </source>
</evidence>